<evidence type="ECO:0000313" key="3">
    <source>
        <dbReference type="Proteomes" id="UP000050454"/>
    </source>
</evidence>
<dbReference type="InterPro" id="IPR000905">
    <property type="entry name" value="Gcp-like_dom"/>
</dbReference>
<dbReference type="InterPro" id="IPR022496">
    <property type="entry name" value="T6A_TsaB"/>
</dbReference>
<accession>A0A0P7C5X2</accession>
<evidence type="ECO:0000259" key="1">
    <source>
        <dbReference type="Pfam" id="PF00814"/>
    </source>
</evidence>
<evidence type="ECO:0000313" key="2">
    <source>
        <dbReference type="EMBL" id="KPM47599.1"/>
    </source>
</evidence>
<dbReference type="NCBIfam" id="TIGR03725">
    <property type="entry name" value="T6A_YeaZ"/>
    <property type="match status" value="1"/>
</dbReference>
<organism evidence="2 3">
    <name type="scientific">Jiulongibacter sediminis</name>
    <dbReference type="NCBI Taxonomy" id="1605367"/>
    <lineage>
        <taxon>Bacteria</taxon>
        <taxon>Pseudomonadati</taxon>
        <taxon>Bacteroidota</taxon>
        <taxon>Cytophagia</taxon>
        <taxon>Cytophagales</taxon>
        <taxon>Leadbetterellaceae</taxon>
        <taxon>Jiulongibacter</taxon>
    </lineage>
</organism>
<reference evidence="2 3" key="1">
    <citation type="submission" date="2015-07" db="EMBL/GenBank/DDBJ databases">
        <title>The draft genome sequence of Leadbetterella sp. JN14-9.</title>
        <authorList>
            <person name="Liu Y."/>
            <person name="Du J."/>
            <person name="Shao Z."/>
        </authorList>
    </citation>
    <scope>NUCLEOTIDE SEQUENCE [LARGE SCALE GENOMIC DNA]</scope>
    <source>
        <strain evidence="2 3">JN14-9</strain>
    </source>
</reference>
<dbReference type="AlphaFoldDB" id="A0A0P7C5X2"/>
<sequence length="231" mass="24963">MALILSIETSVEGCSVALHVDGKLLSNVELFAERSAAEVLTTAIGQNLQIAGKSFDDLDAITICKGPGSYTGLRIGVSTAKGLCFAKDLPLVSVNSLDVMIAEIQPFYPDSSLVPMLDARRMEVYTKVVKGKSEEMGTSAVIIEDESFKESLEKGETIFFGPGAAKCKEVFTHKNAVFPEKDISPKASSMGQLALEKFEAGDFENVAEFEPFYLKEFMGTKPTKNKKVVAS</sequence>
<dbReference type="Proteomes" id="UP000050454">
    <property type="component" value="Unassembled WGS sequence"/>
</dbReference>
<dbReference type="PATRIC" id="fig|1605367.3.peg.192"/>
<dbReference type="SUPFAM" id="SSF53067">
    <property type="entry name" value="Actin-like ATPase domain"/>
    <property type="match status" value="2"/>
</dbReference>
<dbReference type="RefSeq" id="WP_055149286.1">
    <property type="nucleotide sequence ID" value="NZ_JXSZ01000010.1"/>
</dbReference>
<dbReference type="PANTHER" id="PTHR11735">
    <property type="entry name" value="TRNA N6-ADENOSINE THREONYLCARBAMOYLTRANSFERASE"/>
    <property type="match status" value="1"/>
</dbReference>
<dbReference type="EMBL" id="LGTQ01000010">
    <property type="protein sequence ID" value="KPM47599.1"/>
    <property type="molecule type" value="Genomic_DNA"/>
</dbReference>
<dbReference type="CDD" id="cd24032">
    <property type="entry name" value="ASKHA_NBD_TsaB"/>
    <property type="match status" value="1"/>
</dbReference>
<comment type="caution">
    <text evidence="2">The sequence shown here is derived from an EMBL/GenBank/DDBJ whole genome shotgun (WGS) entry which is preliminary data.</text>
</comment>
<dbReference type="Pfam" id="PF00814">
    <property type="entry name" value="TsaD"/>
    <property type="match status" value="1"/>
</dbReference>
<keyword evidence="3" id="KW-1185">Reference proteome</keyword>
<dbReference type="Gene3D" id="3.30.420.40">
    <property type="match status" value="2"/>
</dbReference>
<gene>
    <name evidence="2" type="ORF">AFM12_13965</name>
</gene>
<dbReference type="GO" id="GO:0005829">
    <property type="term" value="C:cytosol"/>
    <property type="evidence" value="ECO:0007669"/>
    <property type="project" value="TreeGrafter"/>
</dbReference>
<dbReference type="OrthoDB" id="9784166at2"/>
<dbReference type="PANTHER" id="PTHR11735:SF11">
    <property type="entry name" value="TRNA THREONYLCARBAMOYLADENOSINE BIOSYNTHESIS PROTEIN TSAB"/>
    <property type="match status" value="1"/>
</dbReference>
<dbReference type="STRING" id="1605367.AFM12_13965"/>
<dbReference type="GO" id="GO:0002949">
    <property type="term" value="P:tRNA threonylcarbamoyladenosine modification"/>
    <property type="evidence" value="ECO:0007669"/>
    <property type="project" value="InterPro"/>
</dbReference>
<protein>
    <submittedName>
        <fullName evidence="2">Peptidase M22</fullName>
    </submittedName>
</protein>
<dbReference type="InterPro" id="IPR043129">
    <property type="entry name" value="ATPase_NBD"/>
</dbReference>
<feature type="domain" description="Gcp-like" evidence="1">
    <location>
        <begin position="32"/>
        <end position="149"/>
    </location>
</feature>
<name>A0A0P7C5X2_9BACT</name>
<proteinExistence type="predicted"/>